<dbReference type="PANTHER" id="PTHR43658">
    <property type="entry name" value="SHORT-CHAIN DEHYDROGENASE/REDUCTASE"/>
    <property type="match status" value="1"/>
</dbReference>
<dbReference type="Gene3D" id="3.40.50.720">
    <property type="entry name" value="NAD(P)-binding Rossmann-like Domain"/>
    <property type="match status" value="1"/>
</dbReference>
<proteinExistence type="predicted"/>
<sequence>MELKNTSALVTGGASGLGEATARLLAERGVKVVIMDLNDEKGEALAKELGGAYVHCDVTNVEQVIASIDAATAMAPLWSVVNCAGIGWATRTLGKDGEYSSAHDLDLYRKVIEINLVGTFNVCRLAATAMSRNTPDVDGARGAIVNTASVAAEDGQIGQVAYSSSKGGVVGLGLPLARDLSVVGIRVNTILPGLIDTPIYGSGPASDEFKARLGSGVLFPKRLGYQAEFATLAAELLANSYMNAESIRLDAGIRMQPK</sequence>
<dbReference type="PRINTS" id="PR00081">
    <property type="entry name" value="GDHRDH"/>
</dbReference>
<keyword evidence="1" id="KW-0560">Oxidoreductase</keyword>
<dbReference type="GO" id="GO:0016491">
    <property type="term" value="F:oxidoreductase activity"/>
    <property type="evidence" value="ECO:0007669"/>
    <property type="project" value="UniProtKB-KW"/>
</dbReference>
<dbReference type="PROSITE" id="PS00061">
    <property type="entry name" value="ADH_SHORT"/>
    <property type="match status" value="1"/>
</dbReference>
<dbReference type="PANTHER" id="PTHR43658:SF8">
    <property type="entry name" value="17-BETA-HYDROXYSTEROID DEHYDROGENASE 14-RELATED"/>
    <property type="match status" value="1"/>
</dbReference>
<gene>
    <name evidence="2" type="ORF">UFOPK2958_00695</name>
</gene>
<dbReference type="SUPFAM" id="SSF51735">
    <property type="entry name" value="NAD(P)-binding Rossmann-fold domains"/>
    <property type="match status" value="1"/>
</dbReference>
<dbReference type="EMBL" id="CAFAAB010000066">
    <property type="protein sequence ID" value="CAB4783524.1"/>
    <property type="molecule type" value="Genomic_DNA"/>
</dbReference>
<dbReference type="PRINTS" id="PR00080">
    <property type="entry name" value="SDRFAMILY"/>
</dbReference>
<protein>
    <submittedName>
        <fullName evidence="2">Unannotated protein</fullName>
    </submittedName>
</protein>
<evidence type="ECO:0000256" key="1">
    <source>
        <dbReference type="ARBA" id="ARBA00023002"/>
    </source>
</evidence>
<dbReference type="InterPro" id="IPR036291">
    <property type="entry name" value="NAD(P)-bd_dom_sf"/>
</dbReference>
<evidence type="ECO:0000313" key="2">
    <source>
        <dbReference type="EMBL" id="CAB4783524.1"/>
    </source>
</evidence>
<reference evidence="2" key="1">
    <citation type="submission" date="2020-05" db="EMBL/GenBank/DDBJ databases">
        <authorList>
            <person name="Chiriac C."/>
            <person name="Salcher M."/>
            <person name="Ghai R."/>
            <person name="Kavagutti S V."/>
        </authorList>
    </citation>
    <scope>NUCLEOTIDE SEQUENCE</scope>
</reference>
<organism evidence="2">
    <name type="scientific">freshwater metagenome</name>
    <dbReference type="NCBI Taxonomy" id="449393"/>
    <lineage>
        <taxon>unclassified sequences</taxon>
        <taxon>metagenomes</taxon>
        <taxon>ecological metagenomes</taxon>
    </lineage>
</organism>
<dbReference type="InterPro" id="IPR020904">
    <property type="entry name" value="Sc_DH/Rdtase_CS"/>
</dbReference>
<dbReference type="InterPro" id="IPR002347">
    <property type="entry name" value="SDR_fam"/>
</dbReference>
<dbReference type="Pfam" id="PF00106">
    <property type="entry name" value="adh_short"/>
    <property type="match status" value="1"/>
</dbReference>
<name>A0A6J6WJJ1_9ZZZZ</name>
<dbReference type="AlphaFoldDB" id="A0A6J6WJJ1"/>
<accession>A0A6J6WJJ1</accession>